<dbReference type="STRING" id="649349.Lbys_0342"/>
<name>E4RVD4_LEAB4</name>
<dbReference type="Proteomes" id="UP000007435">
    <property type="component" value="Chromosome"/>
</dbReference>
<evidence type="ECO:0000313" key="3">
    <source>
        <dbReference type="Proteomes" id="UP000007435"/>
    </source>
</evidence>
<dbReference type="EMBL" id="CP002305">
    <property type="protein sequence ID" value="ADQ16120.1"/>
    <property type="molecule type" value="Genomic_DNA"/>
</dbReference>
<accession>E4RVD4</accession>
<reference evidence="2 3" key="2">
    <citation type="journal article" date="2011" name="Stand. Genomic Sci.">
        <title>Complete genome sequence of Leadbetterella byssophila type strain (4M15).</title>
        <authorList>
            <person name="Abt B."/>
            <person name="Teshima H."/>
            <person name="Lucas S."/>
            <person name="Lapidus A."/>
            <person name="Del Rio T.G."/>
            <person name="Nolan M."/>
            <person name="Tice H."/>
            <person name="Cheng J.F."/>
            <person name="Pitluck S."/>
            <person name="Liolios K."/>
            <person name="Pagani I."/>
            <person name="Ivanova N."/>
            <person name="Mavromatis K."/>
            <person name="Pati A."/>
            <person name="Tapia R."/>
            <person name="Han C."/>
            <person name="Goodwin L."/>
            <person name="Chen A."/>
            <person name="Palaniappan K."/>
            <person name="Land M."/>
            <person name="Hauser L."/>
            <person name="Chang Y.J."/>
            <person name="Jeffries C.D."/>
            <person name="Rohde M."/>
            <person name="Goker M."/>
            <person name="Tindall B.J."/>
            <person name="Detter J.C."/>
            <person name="Woyke T."/>
            <person name="Bristow J."/>
            <person name="Eisen J.A."/>
            <person name="Markowitz V."/>
            <person name="Hugenholtz P."/>
            <person name="Klenk H.P."/>
            <person name="Kyrpides N.C."/>
        </authorList>
    </citation>
    <scope>NUCLEOTIDE SEQUENCE [LARGE SCALE GENOMIC DNA]</scope>
    <source>
        <strain evidence="3">DSM 17132 / JCM 16389 / KACC 11308 / NBRC 106382 / 4M15</strain>
    </source>
</reference>
<keyword evidence="1" id="KW-0812">Transmembrane</keyword>
<protein>
    <submittedName>
        <fullName evidence="2">Inner membrane protein translocase component YidC</fullName>
    </submittedName>
</protein>
<dbReference type="KEGG" id="lby:Lbys_0342"/>
<organism evidence="2 3">
    <name type="scientific">Leadbetterella byssophila (strain DSM 17132 / JCM 16389 / KACC 11308 / NBRC 106382 / 4M15)</name>
    <dbReference type="NCBI Taxonomy" id="649349"/>
    <lineage>
        <taxon>Bacteria</taxon>
        <taxon>Pseudomonadati</taxon>
        <taxon>Bacteroidota</taxon>
        <taxon>Cytophagia</taxon>
        <taxon>Cytophagales</taxon>
        <taxon>Leadbetterellaceae</taxon>
        <taxon>Leadbetterella</taxon>
    </lineage>
</organism>
<dbReference type="AlphaFoldDB" id="E4RVD4"/>
<evidence type="ECO:0000313" key="2">
    <source>
        <dbReference type="EMBL" id="ADQ16120.1"/>
    </source>
</evidence>
<dbReference type="HOGENOM" id="CLU_2752870_0_0_10"/>
<keyword evidence="3" id="KW-1185">Reference proteome</keyword>
<feature type="transmembrane region" description="Helical" evidence="1">
    <location>
        <begin position="12"/>
        <end position="30"/>
    </location>
</feature>
<keyword evidence="1" id="KW-0472">Membrane</keyword>
<sequence>MSEIIIKIFGSIYIYLTDFIINLANITGGSYYELNFLFFCVLYPLIFLTSIVYFLVQKLRLYKVKRKVKR</sequence>
<gene>
    <name evidence="2" type="ordered locus">Lbys_0342</name>
</gene>
<keyword evidence="1" id="KW-1133">Transmembrane helix</keyword>
<reference key="1">
    <citation type="submission" date="2010-11" db="EMBL/GenBank/DDBJ databases">
        <title>The complete genome of Leadbetterella byssophila DSM 17132.</title>
        <authorList>
            <consortium name="US DOE Joint Genome Institute (JGI-PGF)"/>
            <person name="Lucas S."/>
            <person name="Copeland A."/>
            <person name="Lapidus A."/>
            <person name="Glavina del Rio T."/>
            <person name="Dalin E."/>
            <person name="Tice H."/>
            <person name="Bruce D."/>
            <person name="Goodwin L."/>
            <person name="Pitluck S."/>
            <person name="Kyrpides N."/>
            <person name="Mavromatis K."/>
            <person name="Ivanova N."/>
            <person name="Teshima H."/>
            <person name="Brettin T."/>
            <person name="Detter J.C."/>
            <person name="Han C."/>
            <person name="Tapia R."/>
            <person name="Land M."/>
            <person name="Hauser L."/>
            <person name="Markowitz V."/>
            <person name="Cheng J.-F."/>
            <person name="Hugenholtz P."/>
            <person name="Woyke T."/>
            <person name="Wu D."/>
            <person name="Tindall B."/>
            <person name="Pomrenke H.G."/>
            <person name="Brambilla E."/>
            <person name="Klenk H.-P."/>
            <person name="Eisen J.A."/>
        </authorList>
    </citation>
    <scope>NUCLEOTIDE SEQUENCE [LARGE SCALE GENOMIC DNA]</scope>
    <source>
        <strain>DSM 17132</strain>
    </source>
</reference>
<evidence type="ECO:0000256" key="1">
    <source>
        <dbReference type="SAM" id="Phobius"/>
    </source>
</evidence>
<proteinExistence type="predicted"/>
<feature type="transmembrane region" description="Helical" evidence="1">
    <location>
        <begin position="36"/>
        <end position="56"/>
    </location>
</feature>